<dbReference type="InterPro" id="IPR003728">
    <property type="entry name" value="Ribosome_maturation_RimP"/>
</dbReference>
<dbReference type="InterPro" id="IPR028998">
    <property type="entry name" value="RimP_C"/>
</dbReference>
<dbReference type="FunFam" id="3.30.300.70:FF:000001">
    <property type="entry name" value="Ribosome maturation factor RimP"/>
    <property type="match status" value="1"/>
</dbReference>
<dbReference type="EMBL" id="FOYM01000007">
    <property type="protein sequence ID" value="SFR01697.1"/>
    <property type="molecule type" value="Genomic_DNA"/>
</dbReference>
<evidence type="ECO:0000259" key="5">
    <source>
        <dbReference type="Pfam" id="PF17384"/>
    </source>
</evidence>
<dbReference type="InterPro" id="IPR035956">
    <property type="entry name" value="RimP_N_sf"/>
</dbReference>
<sequence length="153" mass="16811">MNKGKVVSTVEKIVASPIAELGMELVDIEYVKEGGRWFLRVFIDKPGGVGLEDCQRVSESIDPLLDATDPIPHSYTLEVSSPGLNRPLKKLADFERFTGEKISLTTYVPVENRRKFKGKLIAASNHAVTLDVDGNSVVIPMEQVAFARLAAEL</sequence>
<proteinExistence type="inferred from homology"/>
<comment type="similarity">
    <text evidence="3">Belongs to the RimP family.</text>
</comment>
<evidence type="ECO:0000313" key="6">
    <source>
        <dbReference type="EMBL" id="SFR01697.1"/>
    </source>
</evidence>
<dbReference type="Pfam" id="PF17384">
    <property type="entry name" value="DUF150_C"/>
    <property type="match status" value="1"/>
</dbReference>
<accession>A0A1I6D8L5</accession>
<evidence type="ECO:0000256" key="1">
    <source>
        <dbReference type="ARBA" id="ARBA00022490"/>
    </source>
</evidence>
<dbReference type="CDD" id="cd01734">
    <property type="entry name" value="YlxS_C"/>
    <property type="match status" value="1"/>
</dbReference>
<dbReference type="PANTHER" id="PTHR33867">
    <property type="entry name" value="RIBOSOME MATURATION FACTOR RIMP"/>
    <property type="match status" value="1"/>
</dbReference>
<keyword evidence="1 3" id="KW-0963">Cytoplasm</keyword>
<evidence type="ECO:0000256" key="2">
    <source>
        <dbReference type="ARBA" id="ARBA00022517"/>
    </source>
</evidence>
<dbReference type="PANTHER" id="PTHR33867:SF1">
    <property type="entry name" value="RIBOSOME MATURATION FACTOR RIMP"/>
    <property type="match status" value="1"/>
</dbReference>
<keyword evidence="7" id="KW-1185">Reference proteome</keyword>
<evidence type="ECO:0000259" key="4">
    <source>
        <dbReference type="Pfam" id="PF02576"/>
    </source>
</evidence>
<dbReference type="GO" id="GO:0005829">
    <property type="term" value="C:cytosol"/>
    <property type="evidence" value="ECO:0007669"/>
    <property type="project" value="TreeGrafter"/>
</dbReference>
<dbReference type="SUPFAM" id="SSF75420">
    <property type="entry name" value="YhbC-like, N-terminal domain"/>
    <property type="match status" value="1"/>
</dbReference>
<dbReference type="HAMAP" id="MF_01077">
    <property type="entry name" value="RimP"/>
    <property type="match status" value="1"/>
</dbReference>
<dbReference type="RefSeq" id="WP_092482487.1">
    <property type="nucleotide sequence ID" value="NZ_FOYM01000007.1"/>
</dbReference>
<dbReference type="Pfam" id="PF02576">
    <property type="entry name" value="RimP_N"/>
    <property type="match status" value="1"/>
</dbReference>
<comment type="subcellular location">
    <subcellularLocation>
        <location evidence="3">Cytoplasm</location>
    </subcellularLocation>
</comment>
<protein>
    <recommendedName>
        <fullName evidence="3">Ribosome maturation factor RimP</fullName>
    </recommendedName>
</protein>
<dbReference type="InterPro" id="IPR036847">
    <property type="entry name" value="RimP_C_sf"/>
</dbReference>
<organism evidence="6 7">
    <name type="scientific">Desulfoscipio geothermicus DSM 3669</name>
    <dbReference type="NCBI Taxonomy" id="1121426"/>
    <lineage>
        <taxon>Bacteria</taxon>
        <taxon>Bacillati</taxon>
        <taxon>Bacillota</taxon>
        <taxon>Clostridia</taxon>
        <taxon>Eubacteriales</taxon>
        <taxon>Desulfallaceae</taxon>
        <taxon>Desulfoscipio</taxon>
    </lineage>
</organism>
<keyword evidence="2 3" id="KW-0690">Ribosome biogenesis</keyword>
<comment type="function">
    <text evidence="3">Required for maturation of 30S ribosomal subunits.</text>
</comment>
<feature type="domain" description="Ribosome maturation factor RimP N-terminal" evidence="4">
    <location>
        <begin position="14"/>
        <end position="84"/>
    </location>
</feature>
<reference evidence="7" key="1">
    <citation type="submission" date="2016-10" db="EMBL/GenBank/DDBJ databases">
        <authorList>
            <person name="Varghese N."/>
            <person name="Submissions S."/>
        </authorList>
    </citation>
    <scope>NUCLEOTIDE SEQUENCE [LARGE SCALE GENOMIC DNA]</scope>
    <source>
        <strain evidence="7">DSM 3669</strain>
    </source>
</reference>
<gene>
    <name evidence="3" type="primary">rimP</name>
    <name evidence="6" type="ORF">SAMN05660706_10741</name>
</gene>
<feature type="domain" description="Ribosome maturation factor RimP C-terminal" evidence="5">
    <location>
        <begin position="88"/>
        <end position="152"/>
    </location>
</feature>
<dbReference type="GO" id="GO:0000028">
    <property type="term" value="P:ribosomal small subunit assembly"/>
    <property type="evidence" value="ECO:0007669"/>
    <property type="project" value="TreeGrafter"/>
</dbReference>
<evidence type="ECO:0000256" key="3">
    <source>
        <dbReference type="HAMAP-Rule" id="MF_01077"/>
    </source>
</evidence>
<dbReference type="InterPro" id="IPR028989">
    <property type="entry name" value="RimP_N"/>
</dbReference>
<name>A0A1I6D8L5_9FIRM</name>
<dbReference type="SUPFAM" id="SSF74942">
    <property type="entry name" value="YhbC-like, C-terminal domain"/>
    <property type="match status" value="1"/>
</dbReference>
<dbReference type="GO" id="GO:0006412">
    <property type="term" value="P:translation"/>
    <property type="evidence" value="ECO:0007669"/>
    <property type="project" value="TreeGrafter"/>
</dbReference>
<dbReference type="Gene3D" id="2.30.30.180">
    <property type="entry name" value="Ribosome maturation factor RimP, C-terminal domain"/>
    <property type="match status" value="1"/>
</dbReference>
<dbReference type="Proteomes" id="UP000199584">
    <property type="component" value="Unassembled WGS sequence"/>
</dbReference>
<dbReference type="Gene3D" id="3.30.300.70">
    <property type="entry name" value="RimP-like superfamily, N-terminal"/>
    <property type="match status" value="1"/>
</dbReference>
<dbReference type="NCBIfam" id="NF000928">
    <property type="entry name" value="PRK00092.1-2"/>
    <property type="match status" value="1"/>
</dbReference>
<evidence type="ECO:0000313" key="7">
    <source>
        <dbReference type="Proteomes" id="UP000199584"/>
    </source>
</evidence>
<dbReference type="STRING" id="39060.SAMN05660706_10741"/>
<dbReference type="OrthoDB" id="9805006at2"/>
<dbReference type="AlphaFoldDB" id="A0A1I6D8L5"/>